<dbReference type="RefSeq" id="WP_164989862.1">
    <property type="nucleotide sequence ID" value="NZ_JACCBI010000001.1"/>
</dbReference>
<protein>
    <submittedName>
        <fullName evidence="1">Uncharacterized protein</fullName>
    </submittedName>
</protein>
<organism evidence="1 2">
    <name type="scientific">Agromyces atrinae</name>
    <dbReference type="NCBI Taxonomy" id="592376"/>
    <lineage>
        <taxon>Bacteria</taxon>
        <taxon>Bacillati</taxon>
        <taxon>Actinomycetota</taxon>
        <taxon>Actinomycetes</taxon>
        <taxon>Micrococcales</taxon>
        <taxon>Microbacteriaceae</taxon>
        <taxon>Agromyces</taxon>
    </lineage>
</organism>
<evidence type="ECO:0000313" key="2">
    <source>
        <dbReference type="Proteomes" id="UP000581087"/>
    </source>
</evidence>
<gene>
    <name evidence="1" type="ORF">BJ972_002162</name>
</gene>
<sequence>MTSADEQLDPDAAFAGRVSDERAPFSLPTVAASAPVLIQLSREMRSLRDSTDDPKLREALTGVLDGRASLSSIFSSGVLPEPPTEMPKDLRLILEANEETS</sequence>
<name>A0A852SFI7_9MICO</name>
<dbReference type="EMBL" id="JACCBI010000001">
    <property type="protein sequence ID" value="NYD67643.1"/>
    <property type="molecule type" value="Genomic_DNA"/>
</dbReference>
<proteinExistence type="predicted"/>
<dbReference type="Proteomes" id="UP000581087">
    <property type="component" value="Unassembled WGS sequence"/>
</dbReference>
<evidence type="ECO:0000313" key="1">
    <source>
        <dbReference type="EMBL" id="NYD67643.1"/>
    </source>
</evidence>
<reference evidence="1 2" key="1">
    <citation type="submission" date="2020-07" db="EMBL/GenBank/DDBJ databases">
        <title>Sequencing the genomes of 1000 actinobacteria strains.</title>
        <authorList>
            <person name="Klenk H.-P."/>
        </authorList>
    </citation>
    <scope>NUCLEOTIDE SEQUENCE [LARGE SCALE GENOMIC DNA]</scope>
    <source>
        <strain evidence="1 2">DSM 23870</strain>
    </source>
</reference>
<dbReference type="AlphaFoldDB" id="A0A852SFI7"/>
<accession>A0A852SFI7</accession>
<comment type="caution">
    <text evidence="1">The sequence shown here is derived from an EMBL/GenBank/DDBJ whole genome shotgun (WGS) entry which is preliminary data.</text>
</comment>